<proteinExistence type="predicted"/>
<sequence length="27" mass="2899">SKSKEIAVSRYALIAPVIQQKVGVQAD</sequence>
<feature type="non-terminal residue" evidence="1">
    <location>
        <position position="1"/>
    </location>
</feature>
<reference evidence="1 2" key="1">
    <citation type="journal article" date="2020" name="Front. Microbiol.">
        <title>Single-cell genomics of novel Actinobacteria with the Wood-Ljungdahl pathway discovered in a serpentinizing system.</title>
        <authorList>
            <person name="Merino N."/>
            <person name="Kawai M."/>
            <person name="Boyd E.S."/>
            <person name="Colman D.R."/>
            <person name="McGlynn S.E."/>
            <person name="Nealson K.H."/>
            <person name="Kurokawa K."/>
            <person name="Hongoh Y."/>
        </authorList>
    </citation>
    <scope>NUCLEOTIDE SEQUENCE [LARGE SCALE GENOMIC DNA]</scope>
    <source>
        <strain evidence="1 2">S42</strain>
    </source>
</reference>
<dbReference type="EMBL" id="BLSA01000255">
    <property type="protein sequence ID" value="GFP33063.1"/>
    <property type="molecule type" value="Genomic_DNA"/>
</dbReference>
<name>A0A6V8PLC3_9ACTN</name>
<gene>
    <name evidence="1" type="ORF">HKBW3S42_01373</name>
</gene>
<evidence type="ECO:0000313" key="1">
    <source>
        <dbReference type="EMBL" id="GFP33063.1"/>
    </source>
</evidence>
<dbReference type="AlphaFoldDB" id="A0A6V8PLC3"/>
<dbReference type="Proteomes" id="UP000568877">
    <property type="component" value="Unassembled WGS sequence"/>
</dbReference>
<organism evidence="1 2">
    <name type="scientific">Candidatus Hakubella thermalkaliphila</name>
    <dbReference type="NCBI Taxonomy" id="2754717"/>
    <lineage>
        <taxon>Bacteria</taxon>
        <taxon>Bacillati</taxon>
        <taxon>Actinomycetota</taxon>
        <taxon>Actinomycetota incertae sedis</taxon>
        <taxon>Candidatus Hakubellales</taxon>
        <taxon>Candidatus Hakubellaceae</taxon>
        <taxon>Candidatus Hakubella</taxon>
    </lineage>
</organism>
<accession>A0A6V8PLC3</accession>
<protein>
    <submittedName>
        <fullName evidence="1">Uncharacterized protein</fullName>
    </submittedName>
</protein>
<comment type="caution">
    <text evidence="1">The sequence shown here is derived from an EMBL/GenBank/DDBJ whole genome shotgun (WGS) entry which is preliminary data.</text>
</comment>
<evidence type="ECO:0000313" key="2">
    <source>
        <dbReference type="Proteomes" id="UP000568877"/>
    </source>
</evidence>